<feature type="region of interest" description="Disordered" evidence="6">
    <location>
        <begin position="104"/>
        <end position="134"/>
    </location>
</feature>
<evidence type="ECO:0000256" key="3">
    <source>
        <dbReference type="ARBA" id="ARBA00023015"/>
    </source>
</evidence>
<dbReference type="SUPFAM" id="SSF47459">
    <property type="entry name" value="HLH, helix-loop-helix DNA-binding domain"/>
    <property type="match status" value="1"/>
</dbReference>
<feature type="compositionally biased region" description="Basic and acidic residues" evidence="6">
    <location>
        <begin position="156"/>
        <end position="171"/>
    </location>
</feature>
<dbReference type="PANTHER" id="PTHR46446:SF11">
    <property type="entry name" value="TRANSCRIPTION FACTOR PRE6"/>
    <property type="match status" value="1"/>
</dbReference>
<dbReference type="GO" id="GO:0046983">
    <property type="term" value="F:protein dimerization activity"/>
    <property type="evidence" value="ECO:0007669"/>
    <property type="project" value="InterPro"/>
</dbReference>
<dbReference type="GO" id="GO:0005634">
    <property type="term" value="C:nucleus"/>
    <property type="evidence" value="ECO:0007669"/>
    <property type="project" value="UniProtKB-SubCell"/>
</dbReference>
<gene>
    <name evidence="8" type="ORF">POM88_032688</name>
</gene>
<dbReference type="InterPro" id="IPR044293">
    <property type="entry name" value="PRE"/>
</dbReference>
<comment type="subcellular location">
    <subcellularLocation>
        <location evidence="1">Nucleus</location>
    </subcellularLocation>
</comment>
<dbReference type="GO" id="GO:0040008">
    <property type="term" value="P:regulation of growth"/>
    <property type="evidence" value="ECO:0007669"/>
    <property type="project" value="InterPro"/>
</dbReference>
<dbReference type="GO" id="GO:0006355">
    <property type="term" value="P:regulation of DNA-templated transcription"/>
    <property type="evidence" value="ECO:0007669"/>
    <property type="project" value="InterPro"/>
</dbReference>
<evidence type="ECO:0000313" key="9">
    <source>
        <dbReference type="Proteomes" id="UP001237642"/>
    </source>
</evidence>
<keyword evidence="4" id="KW-0804">Transcription</keyword>
<keyword evidence="5" id="KW-0539">Nucleus</keyword>
<evidence type="ECO:0000256" key="2">
    <source>
        <dbReference type="ARBA" id="ARBA00022604"/>
    </source>
</evidence>
<protein>
    <recommendedName>
        <fullName evidence="7">BHLH domain-containing protein</fullName>
    </recommendedName>
</protein>
<name>A0AAD8I2P5_9APIA</name>
<dbReference type="EMBL" id="JAUIZM010000007">
    <property type="protein sequence ID" value="KAK1376495.1"/>
    <property type="molecule type" value="Genomic_DNA"/>
</dbReference>
<feature type="region of interest" description="Disordered" evidence="6">
    <location>
        <begin position="151"/>
        <end position="171"/>
    </location>
</feature>
<evidence type="ECO:0000256" key="4">
    <source>
        <dbReference type="ARBA" id="ARBA00023163"/>
    </source>
</evidence>
<dbReference type="InterPro" id="IPR011598">
    <property type="entry name" value="bHLH_dom"/>
</dbReference>
<feature type="domain" description="BHLH" evidence="7">
    <location>
        <begin position="6"/>
        <end position="62"/>
    </location>
</feature>
<organism evidence="8 9">
    <name type="scientific">Heracleum sosnowskyi</name>
    <dbReference type="NCBI Taxonomy" id="360622"/>
    <lineage>
        <taxon>Eukaryota</taxon>
        <taxon>Viridiplantae</taxon>
        <taxon>Streptophyta</taxon>
        <taxon>Embryophyta</taxon>
        <taxon>Tracheophyta</taxon>
        <taxon>Spermatophyta</taxon>
        <taxon>Magnoliopsida</taxon>
        <taxon>eudicotyledons</taxon>
        <taxon>Gunneridae</taxon>
        <taxon>Pentapetalae</taxon>
        <taxon>asterids</taxon>
        <taxon>campanulids</taxon>
        <taxon>Apiales</taxon>
        <taxon>Apiaceae</taxon>
        <taxon>Apioideae</taxon>
        <taxon>apioid superclade</taxon>
        <taxon>Tordylieae</taxon>
        <taxon>Tordyliinae</taxon>
        <taxon>Heracleum</taxon>
    </lineage>
</organism>
<dbReference type="Proteomes" id="UP001237642">
    <property type="component" value="Unassembled WGS sequence"/>
</dbReference>
<dbReference type="PROSITE" id="PS50888">
    <property type="entry name" value="BHLH"/>
    <property type="match status" value="1"/>
</dbReference>
<dbReference type="Pfam" id="PF23174">
    <property type="entry name" value="bHLH_ILI"/>
    <property type="match status" value="1"/>
</dbReference>
<comment type="caution">
    <text evidence="8">The sequence shown here is derived from an EMBL/GenBank/DDBJ whole genome shotgun (WGS) entry which is preliminary data.</text>
</comment>
<keyword evidence="2" id="KW-0341">Growth regulation</keyword>
<dbReference type="InterPro" id="IPR036638">
    <property type="entry name" value="HLH_DNA-bd_sf"/>
</dbReference>
<dbReference type="PANTHER" id="PTHR46446">
    <property type="entry name" value="TRANSCRIPTION FACTOR PRE"/>
    <property type="match status" value="1"/>
</dbReference>
<evidence type="ECO:0000313" key="8">
    <source>
        <dbReference type="EMBL" id="KAK1376495.1"/>
    </source>
</evidence>
<keyword evidence="3" id="KW-0805">Transcription regulation</keyword>
<evidence type="ECO:0000256" key="1">
    <source>
        <dbReference type="ARBA" id="ARBA00004123"/>
    </source>
</evidence>
<sequence length="171" mass="18499">MSSRRSGSGQSSGASRISDAQIADLVSKLQQLIPEIANRRSGSSQVSALKVLQETCNHIRNLHKEVSDLSGRLSQLLESTDTNSAPAAVIRSLLIDEEARLEDEAAERERASQGNQVIDLVTSDDSSSDDDEDTLTKRVVVFGLTAPNSELASFVPKDKGRPQPEEKSPKK</sequence>
<dbReference type="AlphaFoldDB" id="A0AAD8I2P5"/>
<dbReference type="Gene3D" id="4.10.280.10">
    <property type="entry name" value="Helix-loop-helix DNA-binding domain"/>
    <property type="match status" value="1"/>
</dbReference>
<evidence type="ECO:0000256" key="5">
    <source>
        <dbReference type="ARBA" id="ARBA00023242"/>
    </source>
</evidence>
<accession>A0AAD8I2P5</accession>
<proteinExistence type="predicted"/>
<keyword evidence="9" id="KW-1185">Reference proteome</keyword>
<evidence type="ECO:0000259" key="7">
    <source>
        <dbReference type="PROSITE" id="PS50888"/>
    </source>
</evidence>
<reference evidence="8" key="2">
    <citation type="submission" date="2023-05" db="EMBL/GenBank/DDBJ databases">
        <authorList>
            <person name="Schelkunov M.I."/>
        </authorList>
    </citation>
    <scope>NUCLEOTIDE SEQUENCE</scope>
    <source>
        <strain evidence="8">Hsosn_3</strain>
        <tissue evidence="8">Leaf</tissue>
    </source>
</reference>
<reference evidence="8" key="1">
    <citation type="submission" date="2023-02" db="EMBL/GenBank/DDBJ databases">
        <title>Genome of toxic invasive species Heracleum sosnowskyi carries increased number of genes despite the absence of recent whole-genome duplications.</title>
        <authorList>
            <person name="Schelkunov M."/>
            <person name="Shtratnikova V."/>
            <person name="Makarenko M."/>
            <person name="Klepikova A."/>
            <person name="Omelchenko D."/>
            <person name="Novikova G."/>
            <person name="Obukhova E."/>
            <person name="Bogdanov V."/>
            <person name="Penin A."/>
            <person name="Logacheva M."/>
        </authorList>
    </citation>
    <scope>NUCLEOTIDE SEQUENCE</scope>
    <source>
        <strain evidence="8">Hsosn_3</strain>
        <tissue evidence="8">Leaf</tissue>
    </source>
</reference>
<evidence type="ECO:0000256" key="6">
    <source>
        <dbReference type="SAM" id="MobiDB-lite"/>
    </source>
</evidence>